<dbReference type="EMBL" id="LR796581">
    <property type="protein sequence ID" value="CAB4152356.1"/>
    <property type="molecule type" value="Genomic_DNA"/>
</dbReference>
<protein>
    <submittedName>
        <fullName evidence="1">Uncharacterized protein</fullName>
    </submittedName>
</protein>
<evidence type="ECO:0000313" key="1">
    <source>
        <dbReference type="EMBL" id="CAB4152356.1"/>
    </source>
</evidence>
<proteinExistence type="predicted"/>
<accession>A0A6J5N4X6</accession>
<gene>
    <name evidence="1" type="ORF">UFOVP607_10</name>
</gene>
<reference evidence="1" key="1">
    <citation type="submission" date="2020-04" db="EMBL/GenBank/DDBJ databases">
        <authorList>
            <person name="Chiriac C."/>
            <person name="Salcher M."/>
            <person name="Ghai R."/>
            <person name="Kavagutti S V."/>
        </authorList>
    </citation>
    <scope>NUCLEOTIDE SEQUENCE</scope>
</reference>
<sequence>MSAINQLKSVLCNPDGKCCIHGSDADRAIIDCALQVLAKPVQEPVGYVTLDGEFVATSATIKKHGSDCGKRLYTSPPTREPLSEEEIDNVVYKAIRNGQLSWVGFKQDERGVYCLPVLSGCHYQLFRVSEAAHGIGVKP</sequence>
<organism evidence="1">
    <name type="scientific">uncultured Caudovirales phage</name>
    <dbReference type="NCBI Taxonomy" id="2100421"/>
    <lineage>
        <taxon>Viruses</taxon>
        <taxon>Duplodnaviria</taxon>
        <taxon>Heunggongvirae</taxon>
        <taxon>Uroviricota</taxon>
        <taxon>Caudoviricetes</taxon>
        <taxon>Peduoviridae</taxon>
        <taxon>Maltschvirus</taxon>
        <taxon>Maltschvirus maltsch</taxon>
    </lineage>
</organism>
<name>A0A6J5N4X6_9CAUD</name>